<dbReference type="InterPro" id="IPR052911">
    <property type="entry name" value="Corrinoid_activation_enz"/>
</dbReference>
<feature type="domain" description="2Fe-2S ferredoxin-type" evidence="1">
    <location>
        <begin position="8"/>
        <end position="102"/>
    </location>
</feature>
<dbReference type="InterPro" id="IPR042259">
    <property type="entry name" value="Raco-like_middle_sf"/>
</dbReference>
<comment type="caution">
    <text evidence="2">The sequence shown here is derived from an EMBL/GenBank/DDBJ whole genome shotgun (WGS) entry which is preliminary data.</text>
</comment>
<organism evidence="2">
    <name type="scientific">marine sediment metagenome</name>
    <dbReference type="NCBI Taxonomy" id="412755"/>
    <lineage>
        <taxon>unclassified sequences</taxon>
        <taxon>metagenomes</taxon>
        <taxon>ecological metagenomes</taxon>
    </lineage>
</organism>
<evidence type="ECO:0000259" key="1">
    <source>
        <dbReference type="PROSITE" id="PS51085"/>
    </source>
</evidence>
<dbReference type="Pfam" id="PF17650">
    <property type="entry name" value="RACo_linker"/>
    <property type="match status" value="1"/>
</dbReference>
<dbReference type="AlphaFoldDB" id="X1U1Q3"/>
<dbReference type="Gene3D" id="3.10.20.880">
    <property type="match status" value="1"/>
</dbReference>
<evidence type="ECO:0000313" key="2">
    <source>
        <dbReference type="EMBL" id="GAI86229.1"/>
    </source>
</evidence>
<dbReference type="InterPro" id="IPR012675">
    <property type="entry name" value="Beta-grasp_dom_sf"/>
</dbReference>
<name>X1U1Q3_9ZZZZ</name>
<dbReference type="EMBL" id="BARW01007267">
    <property type="protein sequence ID" value="GAI86229.1"/>
    <property type="molecule type" value="Genomic_DNA"/>
</dbReference>
<dbReference type="PROSITE" id="PS51085">
    <property type="entry name" value="2FE2S_FER_2"/>
    <property type="match status" value="1"/>
</dbReference>
<dbReference type="Gene3D" id="3.10.20.30">
    <property type="match status" value="1"/>
</dbReference>
<dbReference type="PANTHER" id="PTHR42895:SF2">
    <property type="entry name" value="IRON-SULFUR CLUSTER PROTEIN"/>
    <property type="match status" value="1"/>
</dbReference>
<dbReference type="PANTHER" id="PTHR42895">
    <property type="entry name" value="IRON-SULFUR CLUSTER-BINDING PROTEIN-RELATED"/>
    <property type="match status" value="1"/>
</dbReference>
<reference evidence="2" key="1">
    <citation type="journal article" date="2014" name="Front. Microbiol.">
        <title>High frequency of phylogenetically diverse reductive dehalogenase-homologous genes in deep subseafloor sedimentary metagenomes.</title>
        <authorList>
            <person name="Kawai M."/>
            <person name="Futagami T."/>
            <person name="Toyoda A."/>
            <person name="Takaki Y."/>
            <person name="Nishi S."/>
            <person name="Hori S."/>
            <person name="Arai W."/>
            <person name="Tsubouchi T."/>
            <person name="Morono Y."/>
            <person name="Uchiyama I."/>
            <person name="Ito T."/>
            <person name="Fujiyama A."/>
            <person name="Inagaki F."/>
            <person name="Takami H."/>
        </authorList>
    </citation>
    <scope>NUCLEOTIDE SEQUENCE</scope>
    <source>
        <strain evidence="2">Expedition CK06-06</strain>
    </source>
</reference>
<dbReference type="Gene3D" id="3.30.420.480">
    <property type="entry name" value="Domain of unknown function (DUF4445)"/>
    <property type="match status" value="1"/>
</dbReference>
<dbReference type="Pfam" id="PF17651">
    <property type="entry name" value="Raco_middle"/>
    <property type="match status" value="1"/>
</dbReference>
<accession>X1U1Q3</accession>
<dbReference type="InterPro" id="IPR001041">
    <property type="entry name" value="2Fe-2S_ferredoxin-type"/>
</dbReference>
<dbReference type="InterPro" id="IPR040506">
    <property type="entry name" value="RACo_linker"/>
</dbReference>
<dbReference type="SUPFAM" id="SSF54292">
    <property type="entry name" value="2Fe-2S ferredoxin-like"/>
    <property type="match status" value="1"/>
</dbReference>
<dbReference type="InterPro" id="IPR036010">
    <property type="entry name" value="2Fe-2S_ferredoxin-like_sf"/>
</dbReference>
<protein>
    <recommendedName>
        <fullName evidence="1">2Fe-2S ferredoxin-type domain-containing protein</fullName>
    </recommendedName>
</protein>
<gene>
    <name evidence="2" type="ORF">S12H4_15162</name>
</gene>
<dbReference type="InterPro" id="IPR041414">
    <property type="entry name" value="Raco-like_middle"/>
</dbReference>
<sequence length="262" mass="28261">MDDPAAKETINIDMEPVGRRVRIEAGSTLLAAAQKAGVELIAICGGSGTCSSCLVRLVSGELSPPTLVETVALNREEIEAGYRLACQAVPLSNTRIYIPPDSLTTPQRLQIEGLEAEVALDPIIETVDLKIDPPNLNDLRADTTRVNDALVERGLEPAEIPLELLTRLSESLRARDWFVRLALRRGEIIACLERENSPLGLALDIGTTSLAAYLVDLAAGRTLARSGTMNPQIAYGEDVISRIHFAGSKDGRQKLQTTLIDA</sequence>
<dbReference type="CDD" id="cd00207">
    <property type="entry name" value="fer2"/>
    <property type="match status" value="1"/>
</dbReference>
<dbReference type="Pfam" id="PF00111">
    <property type="entry name" value="Fer2"/>
    <property type="match status" value="1"/>
</dbReference>
<dbReference type="GO" id="GO:0051536">
    <property type="term" value="F:iron-sulfur cluster binding"/>
    <property type="evidence" value="ECO:0007669"/>
    <property type="project" value="InterPro"/>
</dbReference>
<proteinExistence type="predicted"/>
<feature type="non-terminal residue" evidence="2">
    <location>
        <position position="262"/>
    </location>
</feature>